<evidence type="ECO:0000259" key="6">
    <source>
        <dbReference type="Pfam" id="PF08100"/>
    </source>
</evidence>
<keyword evidence="2 7" id="KW-0808">Transferase</keyword>
<name>E1JZB0_SOLFR</name>
<evidence type="ECO:0000313" key="8">
    <source>
        <dbReference type="Proteomes" id="UP000006250"/>
    </source>
</evidence>
<organism evidence="7 8">
    <name type="scientific">Solidesulfovibrio fructosivorans JJ]</name>
    <dbReference type="NCBI Taxonomy" id="596151"/>
    <lineage>
        <taxon>Bacteria</taxon>
        <taxon>Pseudomonadati</taxon>
        <taxon>Thermodesulfobacteriota</taxon>
        <taxon>Desulfovibrionia</taxon>
        <taxon>Desulfovibrionales</taxon>
        <taxon>Desulfovibrionaceae</taxon>
        <taxon>Solidesulfovibrio</taxon>
    </lineage>
</organism>
<dbReference type="Pfam" id="PF08100">
    <property type="entry name" value="Dimerisation"/>
    <property type="match status" value="1"/>
</dbReference>
<keyword evidence="3" id="KW-0949">S-adenosyl-L-methionine</keyword>
<protein>
    <submittedName>
        <fullName evidence="7">O-methyltransferase family 2</fullName>
    </submittedName>
</protein>
<gene>
    <name evidence="7" type="ORF">DesfrDRAFT_2959</name>
</gene>
<dbReference type="InterPro" id="IPR036388">
    <property type="entry name" value="WH-like_DNA-bd_sf"/>
</dbReference>
<evidence type="ECO:0000256" key="1">
    <source>
        <dbReference type="ARBA" id="ARBA00022603"/>
    </source>
</evidence>
<dbReference type="OrthoDB" id="9767938at2"/>
<dbReference type="SUPFAM" id="SSF53335">
    <property type="entry name" value="S-adenosyl-L-methionine-dependent methyltransferases"/>
    <property type="match status" value="1"/>
</dbReference>
<dbReference type="EMBL" id="AECZ01000022">
    <property type="protein sequence ID" value="EFL50270.1"/>
    <property type="molecule type" value="Genomic_DNA"/>
</dbReference>
<dbReference type="SUPFAM" id="SSF46785">
    <property type="entry name" value="Winged helix' DNA-binding domain"/>
    <property type="match status" value="1"/>
</dbReference>
<evidence type="ECO:0000259" key="5">
    <source>
        <dbReference type="Pfam" id="PF00891"/>
    </source>
</evidence>
<dbReference type="CDD" id="cd02440">
    <property type="entry name" value="AdoMet_MTases"/>
    <property type="match status" value="1"/>
</dbReference>
<dbReference type="Gene3D" id="1.10.10.10">
    <property type="entry name" value="Winged helix-like DNA-binding domain superfamily/Winged helix DNA-binding domain"/>
    <property type="match status" value="1"/>
</dbReference>
<keyword evidence="8" id="KW-1185">Reference proteome</keyword>
<feature type="domain" description="O-methyltransferase C-terminal" evidence="5">
    <location>
        <begin position="133"/>
        <end position="319"/>
    </location>
</feature>
<dbReference type="PROSITE" id="PS51683">
    <property type="entry name" value="SAM_OMT_II"/>
    <property type="match status" value="1"/>
</dbReference>
<feature type="domain" description="O-methyltransferase dimerisation" evidence="6">
    <location>
        <begin position="28"/>
        <end position="93"/>
    </location>
</feature>
<dbReference type="PANTHER" id="PTHR11746">
    <property type="entry name" value="O-METHYLTRANSFERASE"/>
    <property type="match status" value="1"/>
</dbReference>
<sequence length="339" mass="36334">MHASNTDFPTMDDRFIWDIWLSSVQLPTVLAADELGIFDLLGRQPATADALARELGLNAQALVGVLPLLVGLGLLTHHLGRFGLTEAGRLYLRHDGPFYWGEALGVMRTPVVALLCDALRDPTERRHYQMAQDWTEGRIDKDAATAVARLMHAQSRPAALGLAATGAFAGVTRLLDVGGGSGCFSLALAKRHPTMRCTVMELPGMCEVVAGYVNEAGFGRQVASQAVDMFAEAWPRGHDAILLSNILHDWDPATNAQLLIEALRALPAGGRLFVHEMLLDDDGAGPLAAAAFSVMLLLATGGRQYSARELAAMLTEAGFTDVGVSPAYGYYALITARKP</sequence>
<dbReference type="Pfam" id="PF00891">
    <property type="entry name" value="Methyltransf_2"/>
    <property type="match status" value="1"/>
</dbReference>
<dbReference type="InterPro" id="IPR001077">
    <property type="entry name" value="COMT_C"/>
</dbReference>
<keyword evidence="1 7" id="KW-0489">Methyltransferase</keyword>
<dbReference type="GO" id="GO:0032259">
    <property type="term" value="P:methylation"/>
    <property type="evidence" value="ECO:0007669"/>
    <property type="project" value="UniProtKB-KW"/>
</dbReference>
<dbReference type="RefSeq" id="WP_005995141.1">
    <property type="nucleotide sequence ID" value="NZ_AECZ01000022.1"/>
</dbReference>
<dbReference type="InterPro" id="IPR036390">
    <property type="entry name" value="WH_DNA-bd_sf"/>
</dbReference>
<reference evidence="7 8" key="1">
    <citation type="submission" date="2010-08" db="EMBL/GenBank/DDBJ databases">
        <title>The draft genome of Desulfovibrio fructosovorans JJ.</title>
        <authorList>
            <consortium name="US DOE Joint Genome Institute (JGI-PGF)"/>
            <person name="Lucas S."/>
            <person name="Copeland A."/>
            <person name="Lapidus A."/>
            <person name="Cheng J.-F."/>
            <person name="Bruce D."/>
            <person name="Goodwin L."/>
            <person name="Pitluck S."/>
            <person name="Land M.L."/>
            <person name="Hauser L."/>
            <person name="Chang Y.-J."/>
            <person name="Jeffries C."/>
            <person name="Wall J.D."/>
            <person name="Stahl D.A."/>
            <person name="Arkin A.P."/>
            <person name="Dehal P."/>
            <person name="Stolyar S.M."/>
            <person name="Hazen T.C."/>
            <person name="Woyke T.J."/>
        </authorList>
    </citation>
    <scope>NUCLEOTIDE SEQUENCE [LARGE SCALE GENOMIC DNA]</scope>
    <source>
        <strain evidence="7 8">JJ</strain>
    </source>
</reference>
<evidence type="ECO:0000313" key="7">
    <source>
        <dbReference type="EMBL" id="EFL50270.1"/>
    </source>
</evidence>
<accession>E1JZB0</accession>
<dbReference type="InterPro" id="IPR012967">
    <property type="entry name" value="COMT_dimerisation"/>
</dbReference>
<dbReference type="Gene3D" id="3.40.50.150">
    <property type="entry name" value="Vaccinia Virus protein VP39"/>
    <property type="match status" value="1"/>
</dbReference>
<evidence type="ECO:0000256" key="4">
    <source>
        <dbReference type="PIRSR" id="PIRSR005739-1"/>
    </source>
</evidence>
<feature type="active site" description="Proton acceptor" evidence="4">
    <location>
        <position position="248"/>
    </location>
</feature>
<dbReference type="AlphaFoldDB" id="E1JZB0"/>
<dbReference type="GO" id="GO:0046983">
    <property type="term" value="F:protein dimerization activity"/>
    <property type="evidence" value="ECO:0007669"/>
    <property type="project" value="InterPro"/>
</dbReference>
<evidence type="ECO:0000256" key="3">
    <source>
        <dbReference type="ARBA" id="ARBA00022691"/>
    </source>
</evidence>
<dbReference type="PIRSF" id="PIRSF005739">
    <property type="entry name" value="O-mtase"/>
    <property type="match status" value="1"/>
</dbReference>
<dbReference type="InterPro" id="IPR029063">
    <property type="entry name" value="SAM-dependent_MTases_sf"/>
</dbReference>
<evidence type="ECO:0000256" key="2">
    <source>
        <dbReference type="ARBA" id="ARBA00022679"/>
    </source>
</evidence>
<dbReference type="Proteomes" id="UP000006250">
    <property type="component" value="Unassembled WGS sequence"/>
</dbReference>
<dbReference type="eggNOG" id="COG2226">
    <property type="taxonomic scope" value="Bacteria"/>
</dbReference>
<comment type="caution">
    <text evidence="7">The sequence shown here is derived from an EMBL/GenBank/DDBJ whole genome shotgun (WGS) entry which is preliminary data.</text>
</comment>
<proteinExistence type="predicted"/>
<dbReference type="STRING" id="596151.DesfrDRAFT_2959"/>
<dbReference type="InterPro" id="IPR016461">
    <property type="entry name" value="COMT-like"/>
</dbReference>
<dbReference type="GO" id="GO:0008171">
    <property type="term" value="F:O-methyltransferase activity"/>
    <property type="evidence" value="ECO:0007669"/>
    <property type="project" value="InterPro"/>
</dbReference>